<name>A0A2K9C6I5_9MOLU</name>
<gene>
    <name evidence="1" type="ORF">CXP39_03850</name>
</gene>
<dbReference type="InterPro" id="IPR015017">
    <property type="entry name" value="DUF1904"/>
</dbReference>
<sequence>MPILKFSGVSREAVEKYSQLIDEIGKLVNAAPENIMFISEESDILPKVENKGPIFVSVEWMARLDKEELLAKHLTDFFKNYGTKVGVFFTDVNSKWYMNGNKVG</sequence>
<protein>
    <submittedName>
        <fullName evidence="1">DUF1904 domain-containing protein</fullName>
    </submittedName>
</protein>
<keyword evidence="2" id="KW-1185">Reference proteome</keyword>
<dbReference type="Proteomes" id="UP000233419">
    <property type="component" value="Chromosome"/>
</dbReference>
<accession>A0A2K9C6I5</accession>
<evidence type="ECO:0000313" key="2">
    <source>
        <dbReference type="Proteomes" id="UP000233419"/>
    </source>
</evidence>
<organism evidence="1 2">
    <name type="scientific">Mesoplasma syrphidae</name>
    <dbReference type="NCBI Taxonomy" id="225999"/>
    <lineage>
        <taxon>Bacteria</taxon>
        <taxon>Bacillati</taxon>
        <taxon>Mycoplasmatota</taxon>
        <taxon>Mollicutes</taxon>
        <taxon>Entomoplasmatales</taxon>
        <taxon>Entomoplasmataceae</taxon>
        <taxon>Mesoplasma</taxon>
    </lineage>
</organism>
<dbReference type="RefSeq" id="WP_027048282.1">
    <property type="nucleotide sequence ID" value="NZ_CP025257.1"/>
</dbReference>
<reference evidence="1 2" key="1">
    <citation type="submission" date="2017-12" db="EMBL/GenBank/DDBJ databases">
        <title>Mesoplasma syrphidae YJS, Complete Genome.</title>
        <authorList>
            <person name="Knight T.F."/>
            <person name="Citino T."/>
            <person name="Rubinstein R."/>
            <person name="Neuschaefer Z."/>
        </authorList>
    </citation>
    <scope>NUCLEOTIDE SEQUENCE [LARGE SCALE GENOMIC DNA]</scope>
    <source>
        <strain evidence="1 2">YJS</strain>
    </source>
</reference>
<dbReference type="SUPFAM" id="SSF55331">
    <property type="entry name" value="Tautomerase/MIF"/>
    <property type="match status" value="1"/>
</dbReference>
<dbReference type="EMBL" id="CP025257">
    <property type="protein sequence ID" value="AUF83897.1"/>
    <property type="molecule type" value="Genomic_DNA"/>
</dbReference>
<dbReference type="AlphaFoldDB" id="A0A2K9C6I5"/>
<dbReference type="OrthoDB" id="389471at2"/>
<dbReference type="KEGG" id="msyr:CXP39_03850"/>
<dbReference type="InterPro" id="IPR014347">
    <property type="entry name" value="Tautomerase/MIF_sf"/>
</dbReference>
<dbReference type="Gene3D" id="3.30.429.10">
    <property type="entry name" value="Macrophage Migration Inhibitory Factor"/>
    <property type="match status" value="1"/>
</dbReference>
<proteinExistence type="predicted"/>
<dbReference type="Pfam" id="PF08921">
    <property type="entry name" value="DUF1904"/>
    <property type="match status" value="1"/>
</dbReference>
<evidence type="ECO:0000313" key="1">
    <source>
        <dbReference type="EMBL" id="AUF83897.1"/>
    </source>
</evidence>